<dbReference type="RefSeq" id="WP_169162924.1">
    <property type="nucleotide sequence ID" value="NZ_JABBFW010000026.1"/>
</dbReference>
<dbReference type="Gene3D" id="2.60.120.620">
    <property type="entry name" value="q2cbj1_9rhob like domain"/>
    <property type="match status" value="1"/>
</dbReference>
<evidence type="ECO:0000313" key="2">
    <source>
        <dbReference type="Proteomes" id="UP000574067"/>
    </source>
</evidence>
<accession>A0A848FJN3</accession>
<proteinExistence type="predicted"/>
<dbReference type="Pfam" id="PF22814">
    <property type="entry name" value="WelO5"/>
    <property type="match status" value="1"/>
</dbReference>
<gene>
    <name evidence="1" type="ORF">HHL10_23915</name>
</gene>
<organism evidence="1 2">
    <name type="scientific">Azohydromonas caseinilytica</name>
    <dbReference type="NCBI Taxonomy" id="2728836"/>
    <lineage>
        <taxon>Bacteria</taxon>
        <taxon>Pseudomonadati</taxon>
        <taxon>Pseudomonadota</taxon>
        <taxon>Betaproteobacteria</taxon>
        <taxon>Burkholderiales</taxon>
        <taxon>Sphaerotilaceae</taxon>
        <taxon>Azohydromonas</taxon>
    </lineage>
</organism>
<name>A0A848FJN3_9BURK</name>
<evidence type="ECO:0000313" key="1">
    <source>
        <dbReference type="EMBL" id="NML18021.1"/>
    </source>
</evidence>
<dbReference type="Proteomes" id="UP000574067">
    <property type="component" value="Unassembled WGS sequence"/>
</dbReference>
<comment type="caution">
    <text evidence="1">The sequence shown here is derived from an EMBL/GenBank/DDBJ whole genome shotgun (WGS) entry which is preliminary data.</text>
</comment>
<sequence>MGNWITSELCELNEQNMDLLLAFKIPGIRIENFIAPELCERIAQRLRSLSFETYGHLKDIPVQHVGVCHNQWAHQDKSVYFEKIDAARHLVAELYAGLNVDPVEMVMQAIAGRTGRRVGLFEEPGHGKYFAGAFRSFRGHGRLHADHAPSHIKQPWAVTEIQRQLTWNIYFSMLRSGGEVVIYDTIHTAKNDVMKVPGEYYFPYEVLEREDHVKIRPNVGDLIIFNTQNFHEILGNTDGYRISQTSFMGLRRDGSLGLWS</sequence>
<protein>
    <submittedName>
        <fullName evidence="1">2OG-Fe(II) oxygenase</fullName>
    </submittedName>
</protein>
<keyword evidence="2" id="KW-1185">Reference proteome</keyword>
<reference evidence="1 2" key="1">
    <citation type="submission" date="2020-04" db="EMBL/GenBank/DDBJ databases">
        <title>Azohydromonas sp. isolated from soil.</title>
        <authorList>
            <person name="Dahal R.H."/>
        </authorList>
    </citation>
    <scope>NUCLEOTIDE SEQUENCE [LARGE SCALE GENOMIC DNA]</scope>
    <source>
        <strain evidence="1 2">G-1-1-14</strain>
    </source>
</reference>
<dbReference type="InterPro" id="IPR055091">
    <property type="entry name" value="WelO5-like"/>
</dbReference>
<dbReference type="AlphaFoldDB" id="A0A848FJN3"/>
<dbReference type="EMBL" id="JABBFW010000026">
    <property type="protein sequence ID" value="NML18021.1"/>
    <property type="molecule type" value="Genomic_DNA"/>
</dbReference>